<evidence type="ECO:0000256" key="1">
    <source>
        <dbReference type="SAM" id="Phobius"/>
    </source>
</evidence>
<evidence type="ECO:0000313" key="2">
    <source>
        <dbReference type="EMBL" id="MCH1626372.1"/>
    </source>
</evidence>
<dbReference type="RefSeq" id="WP_240256285.1">
    <property type="nucleotide sequence ID" value="NZ_JAKTTI010000021.1"/>
</dbReference>
<protein>
    <submittedName>
        <fullName evidence="2">Uncharacterized protein</fullName>
    </submittedName>
</protein>
<keyword evidence="1" id="KW-0472">Membrane</keyword>
<sequence length="83" mass="9475">MANYYDVCCRYQGRVVNIRCKNGKRHVGRILRVTNSHVYIQPFGERNLGGFSYGFWGGYGGFYRPYAIPLAFITGVVLGGLFW</sequence>
<dbReference type="AlphaFoldDB" id="A0AAW5E0D5"/>
<accession>A0AAW5E0D5</accession>
<name>A0AAW5E0D5_9BACI</name>
<keyword evidence="1" id="KW-1133">Transmembrane helix</keyword>
<evidence type="ECO:0000313" key="3">
    <source>
        <dbReference type="Proteomes" id="UP001431131"/>
    </source>
</evidence>
<proteinExistence type="predicted"/>
<gene>
    <name evidence="2" type="ORF">MJG50_13620</name>
</gene>
<dbReference type="EMBL" id="JAKTTI010000021">
    <property type="protein sequence ID" value="MCH1626372.1"/>
    <property type="molecule type" value="Genomic_DNA"/>
</dbReference>
<keyword evidence="3" id="KW-1185">Reference proteome</keyword>
<dbReference type="Proteomes" id="UP001431131">
    <property type="component" value="Unassembled WGS sequence"/>
</dbReference>
<organism evidence="2 3">
    <name type="scientific">Fredinandcohnia quinoae</name>
    <dbReference type="NCBI Taxonomy" id="2918902"/>
    <lineage>
        <taxon>Bacteria</taxon>
        <taxon>Bacillati</taxon>
        <taxon>Bacillota</taxon>
        <taxon>Bacilli</taxon>
        <taxon>Bacillales</taxon>
        <taxon>Bacillaceae</taxon>
        <taxon>Fredinandcohnia</taxon>
    </lineage>
</organism>
<feature type="transmembrane region" description="Helical" evidence="1">
    <location>
        <begin position="63"/>
        <end position="82"/>
    </location>
</feature>
<keyword evidence="1" id="KW-0812">Transmembrane</keyword>
<comment type="caution">
    <text evidence="2">The sequence shown here is derived from an EMBL/GenBank/DDBJ whole genome shotgun (WGS) entry which is preliminary data.</text>
</comment>
<reference evidence="2" key="1">
    <citation type="submission" date="2022-02" db="EMBL/GenBank/DDBJ databases">
        <title>Fredinandcohnia quinoae sp. nov. isolated from Chenopodium quinoa seeds.</title>
        <authorList>
            <person name="Saati-Santamaria Z."/>
            <person name="Flores-Felix J.D."/>
            <person name="Igual J.M."/>
            <person name="Velazquez E."/>
            <person name="Garcia-Fraile P."/>
            <person name="Martinez-Molina E."/>
        </authorList>
    </citation>
    <scope>NUCLEOTIDE SEQUENCE</scope>
    <source>
        <strain evidence="2">SECRCQ15</strain>
    </source>
</reference>